<reference evidence="2" key="1">
    <citation type="submission" date="2014-01" db="EMBL/GenBank/DDBJ databases">
        <authorList>
            <person name="Brown-Elliot B."/>
            <person name="Wallace R."/>
            <person name="Lenaerts A."/>
            <person name="Ordway D."/>
            <person name="DeGroote M.A."/>
            <person name="Parker T."/>
            <person name="Sizemore C."/>
            <person name="Tallon L.J."/>
            <person name="Sadzewicz L.K."/>
            <person name="Sengamalay N."/>
            <person name="Fraser C.M."/>
            <person name="Hine E."/>
            <person name="Shefchek K.A."/>
            <person name="Das S.P."/>
            <person name="Tettelin H."/>
        </authorList>
    </citation>
    <scope>NUCLEOTIDE SEQUENCE [LARGE SCALE GENOMIC DNA]</scope>
    <source>
        <strain evidence="2">4042</strain>
    </source>
</reference>
<evidence type="ECO:0000313" key="2">
    <source>
        <dbReference type="EMBL" id="EUA42342.1"/>
    </source>
</evidence>
<gene>
    <name evidence="2" type="ORF">I553_6202</name>
</gene>
<protein>
    <submittedName>
        <fullName evidence="2">Putative transposase</fullName>
    </submittedName>
</protein>
<feature type="region of interest" description="Disordered" evidence="1">
    <location>
        <begin position="1"/>
        <end position="100"/>
    </location>
</feature>
<dbReference type="EMBL" id="JAOB01000042">
    <property type="protein sequence ID" value="EUA42342.1"/>
    <property type="molecule type" value="Genomic_DNA"/>
</dbReference>
<comment type="caution">
    <text evidence="2">The sequence shown here is derived from an EMBL/GenBank/DDBJ whole genome shotgun (WGS) entry which is preliminary data.</text>
</comment>
<evidence type="ECO:0000256" key="1">
    <source>
        <dbReference type="SAM" id="MobiDB-lite"/>
    </source>
</evidence>
<dbReference type="AlphaFoldDB" id="X8BE07"/>
<sequence length="112" mass="11785">MLISSPLMTSACCRSAPTPPKGSTGLSMPPTRNARSRCRATFTRQDSTSSCPRHWPPPPSTGSYTTPTSAKQAATASGSPKPWPARRLDLTPLGTSGGRHWADLVATSGQFS</sequence>
<feature type="compositionally biased region" description="Polar residues" evidence="1">
    <location>
        <begin position="42"/>
        <end position="51"/>
    </location>
</feature>
<proteinExistence type="predicted"/>
<accession>X8BE07</accession>
<name>X8BE07_MYCXE</name>
<organism evidence="2">
    <name type="scientific">Mycobacterium xenopi 4042</name>
    <dbReference type="NCBI Taxonomy" id="1299334"/>
    <lineage>
        <taxon>Bacteria</taxon>
        <taxon>Bacillati</taxon>
        <taxon>Actinomycetota</taxon>
        <taxon>Actinomycetes</taxon>
        <taxon>Mycobacteriales</taxon>
        <taxon>Mycobacteriaceae</taxon>
        <taxon>Mycobacterium</taxon>
    </lineage>
</organism>